<name>A0AAT9HU90_9ACTN</name>
<accession>A0AAT9HU90</accession>
<evidence type="ECO:0000313" key="2">
    <source>
        <dbReference type="EMBL" id="BFO21225.1"/>
    </source>
</evidence>
<reference evidence="2" key="1">
    <citation type="submission" date="2024-06" db="EMBL/GenBank/DDBJ databases">
        <authorList>
            <consortium name="consrtm"/>
            <person name="Uemura M."/>
            <person name="Terahara T."/>
        </authorList>
    </citation>
    <scope>NUCLEOTIDE SEQUENCE</scope>
    <source>
        <strain evidence="2">KM77-8</strain>
    </source>
</reference>
<feature type="compositionally biased region" description="Pro residues" evidence="1">
    <location>
        <begin position="87"/>
        <end position="103"/>
    </location>
</feature>
<evidence type="ECO:0000256" key="1">
    <source>
        <dbReference type="SAM" id="MobiDB-lite"/>
    </source>
</evidence>
<sequence>MLPHQSGRGGAANEGAHRLAAYIVQHARQWAAGGHIPAHTPTLSTDAYRTMRPQSEYVSAMDHQATEPTVWFAGSTGILAQRVGPSWSPPPRAPPGPTPSPAG</sequence>
<dbReference type="AlphaFoldDB" id="A0AAT9HU90"/>
<organism evidence="2">
    <name type="scientific">Streptomyces haneummycinicus</name>
    <dbReference type="NCBI Taxonomy" id="3074435"/>
    <lineage>
        <taxon>Bacteria</taxon>
        <taxon>Bacillati</taxon>
        <taxon>Actinomycetota</taxon>
        <taxon>Actinomycetes</taxon>
        <taxon>Kitasatosporales</taxon>
        <taxon>Streptomycetaceae</taxon>
        <taxon>Streptomyces</taxon>
    </lineage>
</organism>
<proteinExistence type="predicted"/>
<protein>
    <submittedName>
        <fullName evidence="2">Uncharacterized protein</fullName>
    </submittedName>
</protein>
<feature type="region of interest" description="Disordered" evidence="1">
    <location>
        <begin position="81"/>
        <end position="103"/>
    </location>
</feature>
<dbReference type="EMBL" id="AP035768">
    <property type="protein sequence ID" value="BFO21225.1"/>
    <property type="molecule type" value="Genomic_DNA"/>
</dbReference>
<gene>
    <name evidence="2" type="ORF">SHKM778_76130</name>
</gene>
<reference evidence="2" key="2">
    <citation type="submission" date="2024-07" db="EMBL/GenBank/DDBJ databases">
        <title>Streptomyces haneummycinica sp. nov., a new antibiotic-producing actinobacterium isolated from marine sediment.</title>
        <authorList>
            <person name="Uemura M."/>
            <person name="Hamada M."/>
            <person name="Hirano S."/>
            <person name="Kobayashi K."/>
            <person name="Ohshiro T."/>
            <person name="Kobayashi T."/>
            <person name="Terahara T."/>
        </authorList>
    </citation>
    <scope>NUCLEOTIDE SEQUENCE</scope>
    <source>
        <strain evidence="2">KM77-8</strain>
    </source>
</reference>